<feature type="compositionally biased region" description="Low complexity" evidence="6">
    <location>
        <begin position="1"/>
        <end position="22"/>
    </location>
</feature>
<dbReference type="PROSITE" id="PS51012">
    <property type="entry name" value="ABC_TM2"/>
    <property type="match status" value="1"/>
</dbReference>
<keyword evidence="10" id="KW-1185">Reference proteome</keyword>
<evidence type="ECO:0000313" key="10">
    <source>
        <dbReference type="Proteomes" id="UP001183615"/>
    </source>
</evidence>
<protein>
    <submittedName>
        <fullName evidence="9">ABC transporter permease</fullName>
    </submittedName>
</protein>
<dbReference type="PIRSF" id="PIRSF006648">
    <property type="entry name" value="DrrB"/>
    <property type="match status" value="1"/>
</dbReference>
<feature type="region of interest" description="Disordered" evidence="6">
    <location>
        <begin position="1"/>
        <end position="29"/>
    </location>
</feature>
<sequence>MTDTSTTEAPTLPTTTALAPASSDRRPTPRAAVLRAETRLFLREPANLFWICAFPTLLMAILGCIPAFRESDPDLGGQRLIDTYVPVSVLIAVIVASIQAMPPVLTSYRETGILRRMSTTPVRPSSLLSAQMGLNGVTALLSALLVLVVGRLAFDVALPGELAAYVLTLLLAAAACLAIGALVSALAGNSKHATGIGSVVFFPALFCIGVWIPVQTMPEVLRNIVEFTPFGAASIALDQAATGDWPDWSHLGTLAAWAAVLTAAAIRWFRWK</sequence>
<keyword evidence="5" id="KW-0046">Antibiotic resistance</keyword>
<comment type="caution">
    <text evidence="9">The sequence shown here is derived from an EMBL/GenBank/DDBJ whole genome shotgun (WGS) entry which is preliminary data.</text>
</comment>
<keyword evidence="3 7" id="KW-1133">Transmembrane helix</keyword>
<evidence type="ECO:0000256" key="5">
    <source>
        <dbReference type="ARBA" id="ARBA00023251"/>
    </source>
</evidence>
<dbReference type="RefSeq" id="WP_311618421.1">
    <property type="nucleotide sequence ID" value="NZ_JAVREV010000008.1"/>
</dbReference>
<feature type="transmembrane region" description="Helical" evidence="7">
    <location>
        <begin position="83"/>
        <end position="105"/>
    </location>
</feature>
<dbReference type="InterPro" id="IPR052902">
    <property type="entry name" value="ABC-2_transporter"/>
</dbReference>
<keyword evidence="4 7" id="KW-0472">Membrane</keyword>
<feature type="transmembrane region" description="Helical" evidence="7">
    <location>
        <begin position="48"/>
        <end position="68"/>
    </location>
</feature>
<evidence type="ECO:0000259" key="8">
    <source>
        <dbReference type="PROSITE" id="PS51012"/>
    </source>
</evidence>
<dbReference type="InterPro" id="IPR000412">
    <property type="entry name" value="ABC_2_transport"/>
</dbReference>
<feature type="transmembrane region" description="Helical" evidence="7">
    <location>
        <begin position="126"/>
        <end position="150"/>
    </location>
</feature>
<feature type="transmembrane region" description="Helical" evidence="7">
    <location>
        <begin position="162"/>
        <end position="186"/>
    </location>
</feature>
<keyword evidence="2 7" id="KW-0812">Transmembrane</keyword>
<feature type="domain" description="ABC transmembrane type-2" evidence="8">
    <location>
        <begin position="46"/>
        <end position="272"/>
    </location>
</feature>
<evidence type="ECO:0000313" key="9">
    <source>
        <dbReference type="EMBL" id="MDT0444146.1"/>
    </source>
</evidence>
<evidence type="ECO:0000256" key="2">
    <source>
        <dbReference type="ARBA" id="ARBA00022692"/>
    </source>
</evidence>
<name>A0ABU2S578_9ACTN</name>
<evidence type="ECO:0000256" key="4">
    <source>
        <dbReference type="ARBA" id="ARBA00023136"/>
    </source>
</evidence>
<evidence type="ECO:0000256" key="6">
    <source>
        <dbReference type="SAM" id="MobiDB-lite"/>
    </source>
</evidence>
<evidence type="ECO:0000256" key="7">
    <source>
        <dbReference type="SAM" id="Phobius"/>
    </source>
</evidence>
<dbReference type="PANTHER" id="PTHR43027">
    <property type="entry name" value="DOXORUBICIN RESISTANCE ABC TRANSPORTER PERMEASE PROTEIN DRRC-RELATED"/>
    <property type="match status" value="1"/>
</dbReference>
<comment type="subcellular location">
    <subcellularLocation>
        <location evidence="1">Membrane</location>
        <topology evidence="1">Multi-pass membrane protein</topology>
    </subcellularLocation>
</comment>
<feature type="transmembrane region" description="Helical" evidence="7">
    <location>
        <begin position="248"/>
        <end position="269"/>
    </location>
</feature>
<dbReference type="EMBL" id="JAVREV010000008">
    <property type="protein sequence ID" value="MDT0444146.1"/>
    <property type="molecule type" value="Genomic_DNA"/>
</dbReference>
<gene>
    <name evidence="9" type="ORF">RM779_16315</name>
</gene>
<dbReference type="Proteomes" id="UP001183615">
    <property type="component" value="Unassembled WGS sequence"/>
</dbReference>
<evidence type="ECO:0000256" key="1">
    <source>
        <dbReference type="ARBA" id="ARBA00004141"/>
    </source>
</evidence>
<dbReference type="InterPro" id="IPR013525">
    <property type="entry name" value="ABC2_TM"/>
</dbReference>
<evidence type="ECO:0000256" key="3">
    <source>
        <dbReference type="ARBA" id="ARBA00022989"/>
    </source>
</evidence>
<proteinExistence type="predicted"/>
<organism evidence="9 10">
    <name type="scientific">Streptomyces johnsoniae</name>
    <dbReference type="NCBI Taxonomy" id="3075532"/>
    <lineage>
        <taxon>Bacteria</taxon>
        <taxon>Bacillati</taxon>
        <taxon>Actinomycetota</taxon>
        <taxon>Actinomycetes</taxon>
        <taxon>Kitasatosporales</taxon>
        <taxon>Streptomycetaceae</taxon>
        <taxon>Streptomyces</taxon>
    </lineage>
</organism>
<feature type="transmembrane region" description="Helical" evidence="7">
    <location>
        <begin position="193"/>
        <end position="212"/>
    </location>
</feature>
<dbReference type="Pfam" id="PF12698">
    <property type="entry name" value="ABC2_membrane_3"/>
    <property type="match status" value="1"/>
</dbReference>
<reference evidence="10" key="1">
    <citation type="submission" date="2023-07" db="EMBL/GenBank/DDBJ databases">
        <title>30 novel species of actinomycetes from the DSMZ collection.</title>
        <authorList>
            <person name="Nouioui I."/>
        </authorList>
    </citation>
    <scope>NUCLEOTIDE SEQUENCE [LARGE SCALE GENOMIC DNA]</scope>
    <source>
        <strain evidence="10">DSM 41886</strain>
    </source>
</reference>
<accession>A0ABU2S578</accession>
<dbReference type="InterPro" id="IPR047817">
    <property type="entry name" value="ABC2_TM_bact-type"/>
</dbReference>
<dbReference type="PANTHER" id="PTHR43027:SF2">
    <property type="entry name" value="TRANSPORT PERMEASE PROTEIN"/>
    <property type="match status" value="1"/>
</dbReference>